<sequence length="62" mass="6972">MGSGELKPFKKKEGTVIPKKRELVKTKALKSIFSFLLRHSVSKRSSEPSGDVNDKRVYPTIP</sequence>
<feature type="compositionally biased region" description="Basic and acidic residues" evidence="1">
    <location>
        <begin position="52"/>
        <end position="62"/>
    </location>
</feature>
<accession>A0AAU9R4I6</accession>
<reference evidence="2 3" key="1">
    <citation type="submission" date="2022-03" db="EMBL/GenBank/DDBJ databases">
        <authorList>
            <person name="Nunn A."/>
            <person name="Chopra R."/>
            <person name="Nunn A."/>
            <person name="Contreras Garrido A."/>
        </authorList>
    </citation>
    <scope>NUCLEOTIDE SEQUENCE [LARGE SCALE GENOMIC DNA]</scope>
</reference>
<organism evidence="2 3">
    <name type="scientific">Thlaspi arvense</name>
    <name type="common">Field penny-cress</name>
    <dbReference type="NCBI Taxonomy" id="13288"/>
    <lineage>
        <taxon>Eukaryota</taxon>
        <taxon>Viridiplantae</taxon>
        <taxon>Streptophyta</taxon>
        <taxon>Embryophyta</taxon>
        <taxon>Tracheophyta</taxon>
        <taxon>Spermatophyta</taxon>
        <taxon>Magnoliopsida</taxon>
        <taxon>eudicotyledons</taxon>
        <taxon>Gunneridae</taxon>
        <taxon>Pentapetalae</taxon>
        <taxon>rosids</taxon>
        <taxon>malvids</taxon>
        <taxon>Brassicales</taxon>
        <taxon>Brassicaceae</taxon>
        <taxon>Thlaspideae</taxon>
        <taxon>Thlaspi</taxon>
    </lineage>
</organism>
<dbReference type="AlphaFoldDB" id="A0AAU9R4I6"/>
<evidence type="ECO:0000313" key="3">
    <source>
        <dbReference type="Proteomes" id="UP000836841"/>
    </source>
</evidence>
<evidence type="ECO:0000256" key="1">
    <source>
        <dbReference type="SAM" id="MobiDB-lite"/>
    </source>
</evidence>
<proteinExistence type="predicted"/>
<evidence type="ECO:0000313" key="2">
    <source>
        <dbReference type="EMBL" id="CAH2033532.1"/>
    </source>
</evidence>
<dbReference type="EMBL" id="OU466857">
    <property type="protein sequence ID" value="CAH2033532.1"/>
    <property type="molecule type" value="Genomic_DNA"/>
</dbReference>
<keyword evidence="3" id="KW-1185">Reference proteome</keyword>
<feature type="region of interest" description="Disordered" evidence="1">
    <location>
        <begin position="41"/>
        <end position="62"/>
    </location>
</feature>
<dbReference type="Proteomes" id="UP000836841">
    <property type="component" value="Chromosome 1"/>
</dbReference>
<protein>
    <submittedName>
        <fullName evidence="2">Uncharacterized protein</fullName>
    </submittedName>
</protein>
<gene>
    <name evidence="2" type="ORF">TAV2_LOCUS3508</name>
</gene>
<name>A0AAU9R4I6_THLAR</name>